<evidence type="ECO:0000256" key="6">
    <source>
        <dbReference type="ARBA" id="ARBA00023163"/>
    </source>
</evidence>
<dbReference type="Gene3D" id="1.10.10.10">
    <property type="entry name" value="Winged helix-like DNA-binding domain superfamily/Winged helix DNA-binding domain"/>
    <property type="match status" value="1"/>
</dbReference>
<dbReference type="SMART" id="SM00448">
    <property type="entry name" value="REC"/>
    <property type="match status" value="1"/>
</dbReference>
<gene>
    <name evidence="11" type="ORF">HMPREF0548_1531</name>
</gene>
<dbReference type="eggNOG" id="COG0745">
    <property type="taxonomic scope" value="Bacteria"/>
</dbReference>
<dbReference type="SUPFAM" id="SSF46894">
    <property type="entry name" value="C-terminal effector domain of the bipartite response regulators"/>
    <property type="match status" value="1"/>
</dbReference>
<keyword evidence="1 7" id="KW-0597">Phosphoprotein</keyword>
<dbReference type="CDD" id="cd00383">
    <property type="entry name" value="trans_reg_C"/>
    <property type="match status" value="1"/>
</dbReference>
<protein>
    <submittedName>
        <fullName evidence="11">Response regulator receiver domain protein</fullName>
    </submittedName>
</protein>
<dbReference type="GO" id="GO:0000976">
    <property type="term" value="F:transcription cis-regulatory region binding"/>
    <property type="evidence" value="ECO:0007669"/>
    <property type="project" value="TreeGrafter"/>
</dbReference>
<dbReference type="PANTHER" id="PTHR48111:SF10">
    <property type="entry name" value="STAGE 0 SPORULATION PROTEIN A HOMOLOG"/>
    <property type="match status" value="1"/>
</dbReference>
<dbReference type="GO" id="GO:0006355">
    <property type="term" value="P:regulation of DNA-templated transcription"/>
    <property type="evidence" value="ECO:0007669"/>
    <property type="project" value="InterPro"/>
</dbReference>
<evidence type="ECO:0000256" key="1">
    <source>
        <dbReference type="ARBA" id="ARBA00022553"/>
    </source>
</evidence>
<evidence type="ECO:0000256" key="2">
    <source>
        <dbReference type="ARBA" id="ARBA00023012"/>
    </source>
</evidence>
<dbReference type="InterPro" id="IPR011006">
    <property type="entry name" value="CheY-like_superfamily"/>
</dbReference>
<evidence type="ECO:0000259" key="9">
    <source>
        <dbReference type="PROSITE" id="PS50110"/>
    </source>
</evidence>
<evidence type="ECO:0000256" key="4">
    <source>
        <dbReference type="ARBA" id="ARBA00023125"/>
    </source>
</evidence>
<dbReference type="Gene3D" id="3.40.50.2300">
    <property type="match status" value="1"/>
</dbReference>
<feature type="domain" description="Response regulatory" evidence="9">
    <location>
        <begin position="13"/>
        <end position="127"/>
    </location>
</feature>
<dbReference type="PROSITE" id="PS50110">
    <property type="entry name" value="RESPONSE_REGULATORY"/>
    <property type="match status" value="1"/>
</dbReference>
<name>C2EPD5_9LACO</name>
<feature type="modified residue" description="4-aspartylphosphate" evidence="7">
    <location>
        <position position="63"/>
    </location>
</feature>
<keyword evidence="12" id="KW-1185">Reference proteome</keyword>
<accession>C2EPD5</accession>
<dbReference type="SUPFAM" id="SSF52172">
    <property type="entry name" value="CheY-like"/>
    <property type="match status" value="1"/>
</dbReference>
<dbReference type="InterPro" id="IPR001867">
    <property type="entry name" value="OmpR/PhoB-type_DNA-bd"/>
</dbReference>
<dbReference type="Proteomes" id="UP000005583">
    <property type="component" value="Unassembled WGS sequence"/>
</dbReference>
<dbReference type="STRING" id="525365.HMPREF0548_1531"/>
<dbReference type="Gene3D" id="6.10.250.690">
    <property type="match status" value="1"/>
</dbReference>
<dbReference type="CDD" id="cd17574">
    <property type="entry name" value="REC_OmpR"/>
    <property type="match status" value="1"/>
</dbReference>
<dbReference type="GO" id="GO:0032993">
    <property type="term" value="C:protein-DNA complex"/>
    <property type="evidence" value="ECO:0007669"/>
    <property type="project" value="TreeGrafter"/>
</dbReference>
<keyword evidence="5" id="KW-0010">Activator</keyword>
<dbReference type="FunFam" id="3.40.50.2300:FF:000001">
    <property type="entry name" value="DNA-binding response regulator PhoB"/>
    <property type="match status" value="1"/>
</dbReference>
<dbReference type="InterPro" id="IPR016032">
    <property type="entry name" value="Sig_transdc_resp-reg_C-effctor"/>
</dbReference>
<sequence length="239" mass="26782">MRKKEEGGFFLVKILVVDDDKEIVELLSIYLKNEGYEPIAAYSGKEAITKLTTTPDIALMILDVMMPNMSGIEVIKEVRKDSDIPIIIVSAKTGDMDKIQGLITGADDYVSKPFNPLEVMARVRSLLRRSQKQVKDEKPDILEVGPLVINRDSHEVKTIDGKDIQLTALEFGILYLLASHPNRVFSADEIFERVWQQESIVSAKTVMVHVSHLRDKIQKATGGEDVIQTVWGVGYKVEA</sequence>
<dbReference type="FunFam" id="1.10.10.10:FF:000018">
    <property type="entry name" value="DNA-binding response regulator ResD"/>
    <property type="match status" value="1"/>
</dbReference>
<keyword evidence="6" id="KW-0804">Transcription</keyword>
<proteinExistence type="predicted"/>
<keyword evidence="4 8" id="KW-0238">DNA-binding</keyword>
<evidence type="ECO:0000256" key="3">
    <source>
        <dbReference type="ARBA" id="ARBA00023015"/>
    </source>
</evidence>
<dbReference type="GO" id="GO:0000156">
    <property type="term" value="F:phosphorelay response regulator activity"/>
    <property type="evidence" value="ECO:0007669"/>
    <property type="project" value="TreeGrafter"/>
</dbReference>
<keyword evidence="3" id="KW-0805">Transcription regulation</keyword>
<dbReference type="Pfam" id="PF00486">
    <property type="entry name" value="Trans_reg_C"/>
    <property type="match status" value="1"/>
</dbReference>
<comment type="caution">
    <text evidence="11">The sequence shown here is derived from an EMBL/GenBank/DDBJ whole genome shotgun (WGS) entry which is preliminary data.</text>
</comment>
<evidence type="ECO:0000313" key="12">
    <source>
        <dbReference type="Proteomes" id="UP000005583"/>
    </source>
</evidence>
<feature type="domain" description="OmpR/PhoB-type" evidence="10">
    <location>
        <begin position="139"/>
        <end position="239"/>
    </location>
</feature>
<reference evidence="11 12" key="1">
    <citation type="submission" date="2009-01" db="EMBL/GenBank/DDBJ databases">
        <authorList>
            <person name="Qin X."/>
            <person name="Bachman B."/>
            <person name="Battles P."/>
            <person name="Bell A."/>
            <person name="Bess C."/>
            <person name="Bickham C."/>
            <person name="Chaboub L."/>
            <person name="Chen D."/>
            <person name="Coyle M."/>
            <person name="Deiros D.R."/>
            <person name="Dinh H."/>
            <person name="Forbes L."/>
            <person name="Fowler G."/>
            <person name="Francisco L."/>
            <person name="Fu Q."/>
            <person name="Gubbala S."/>
            <person name="Hale W."/>
            <person name="Han Y."/>
            <person name="Hemphill L."/>
            <person name="Highlander S.K."/>
            <person name="Hirani K."/>
            <person name="Hogues M."/>
            <person name="Jackson L."/>
            <person name="Jakkamsetti A."/>
            <person name="Javaid M."/>
            <person name="Jiang H."/>
            <person name="Korchina V."/>
            <person name="Kovar C."/>
            <person name="Lara F."/>
            <person name="Lee S."/>
            <person name="Mata R."/>
            <person name="Mathew T."/>
            <person name="Moen C."/>
            <person name="Morales K."/>
            <person name="Munidasa M."/>
            <person name="Nazareth L."/>
            <person name="Ngo R."/>
            <person name="Nguyen L."/>
            <person name="Okwuonu G."/>
            <person name="Ongeri F."/>
            <person name="Patil S."/>
            <person name="Petrosino J."/>
            <person name="Pham C."/>
            <person name="Pham P."/>
            <person name="Pu L.-L."/>
            <person name="Puazo M."/>
            <person name="Raj R."/>
            <person name="Reid J."/>
            <person name="Rouhana J."/>
            <person name="Saada N."/>
            <person name="Shang Y."/>
            <person name="Simmons D."/>
            <person name="Thornton R."/>
            <person name="Warren J."/>
            <person name="Weissenberger G."/>
            <person name="Zhang J."/>
            <person name="Zhang L."/>
            <person name="Zhou C."/>
            <person name="Zhu D."/>
            <person name="Muzny D."/>
            <person name="Worley K."/>
            <person name="Gibbs R."/>
        </authorList>
    </citation>
    <scope>NUCLEOTIDE SEQUENCE [LARGE SCALE GENOMIC DNA]</scope>
    <source>
        <strain evidence="11 12">DSM 16047</strain>
    </source>
</reference>
<evidence type="ECO:0000256" key="5">
    <source>
        <dbReference type="ARBA" id="ARBA00023159"/>
    </source>
</evidence>
<dbReference type="PANTHER" id="PTHR48111">
    <property type="entry name" value="REGULATOR OF RPOS"/>
    <property type="match status" value="1"/>
</dbReference>
<dbReference type="HOGENOM" id="CLU_000445_30_4_9"/>
<keyword evidence="2" id="KW-0902">Two-component regulatory system</keyword>
<dbReference type="Pfam" id="PF00072">
    <property type="entry name" value="Response_reg"/>
    <property type="match status" value="1"/>
</dbReference>
<evidence type="ECO:0000313" key="11">
    <source>
        <dbReference type="EMBL" id="EEJ71630.1"/>
    </source>
</evidence>
<feature type="DNA-binding region" description="OmpR/PhoB-type" evidence="8">
    <location>
        <begin position="139"/>
        <end position="239"/>
    </location>
</feature>
<dbReference type="PROSITE" id="PS51755">
    <property type="entry name" value="OMPR_PHOB"/>
    <property type="match status" value="1"/>
</dbReference>
<evidence type="ECO:0000259" key="10">
    <source>
        <dbReference type="PROSITE" id="PS51755"/>
    </source>
</evidence>
<dbReference type="InterPro" id="IPR039420">
    <property type="entry name" value="WalR-like"/>
</dbReference>
<dbReference type="InterPro" id="IPR001789">
    <property type="entry name" value="Sig_transdc_resp-reg_receiver"/>
</dbReference>
<dbReference type="SMART" id="SM00862">
    <property type="entry name" value="Trans_reg_C"/>
    <property type="match status" value="1"/>
</dbReference>
<evidence type="ECO:0000256" key="8">
    <source>
        <dbReference type="PROSITE-ProRule" id="PRU01091"/>
    </source>
</evidence>
<dbReference type="InterPro" id="IPR036388">
    <property type="entry name" value="WH-like_DNA-bd_sf"/>
</dbReference>
<evidence type="ECO:0000256" key="7">
    <source>
        <dbReference type="PROSITE-ProRule" id="PRU00169"/>
    </source>
</evidence>
<dbReference type="GO" id="GO:0005829">
    <property type="term" value="C:cytosol"/>
    <property type="evidence" value="ECO:0007669"/>
    <property type="project" value="TreeGrafter"/>
</dbReference>
<dbReference type="AlphaFoldDB" id="C2EPD5"/>
<dbReference type="EMBL" id="ACGU01000069">
    <property type="protein sequence ID" value="EEJ71630.1"/>
    <property type="molecule type" value="Genomic_DNA"/>
</dbReference>
<organism evidence="11 12">
    <name type="scientific">Lactobacillus ultunensis DSM 16047</name>
    <dbReference type="NCBI Taxonomy" id="525365"/>
    <lineage>
        <taxon>Bacteria</taxon>
        <taxon>Bacillati</taxon>
        <taxon>Bacillota</taxon>
        <taxon>Bacilli</taxon>
        <taxon>Lactobacillales</taxon>
        <taxon>Lactobacillaceae</taxon>
        <taxon>Lactobacillus</taxon>
    </lineage>
</organism>